<evidence type="ECO:0000313" key="2">
    <source>
        <dbReference type="Proteomes" id="UP000756346"/>
    </source>
</evidence>
<dbReference type="InterPro" id="IPR011009">
    <property type="entry name" value="Kinase-like_dom_sf"/>
</dbReference>
<dbReference type="SUPFAM" id="SSF56112">
    <property type="entry name" value="Protein kinase-like (PK-like)"/>
    <property type="match status" value="1"/>
</dbReference>
<reference evidence="1" key="1">
    <citation type="journal article" date="2021" name="Nat. Commun.">
        <title>Genetic determinants of endophytism in the Arabidopsis root mycobiome.</title>
        <authorList>
            <person name="Mesny F."/>
            <person name="Miyauchi S."/>
            <person name="Thiergart T."/>
            <person name="Pickel B."/>
            <person name="Atanasova L."/>
            <person name="Karlsson M."/>
            <person name="Huettel B."/>
            <person name="Barry K.W."/>
            <person name="Haridas S."/>
            <person name="Chen C."/>
            <person name="Bauer D."/>
            <person name="Andreopoulos W."/>
            <person name="Pangilinan J."/>
            <person name="LaButti K."/>
            <person name="Riley R."/>
            <person name="Lipzen A."/>
            <person name="Clum A."/>
            <person name="Drula E."/>
            <person name="Henrissat B."/>
            <person name="Kohler A."/>
            <person name="Grigoriev I.V."/>
            <person name="Martin F.M."/>
            <person name="Hacquard S."/>
        </authorList>
    </citation>
    <scope>NUCLEOTIDE SEQUENCE</scope>
    <source>
        <strain evidence="1">MPI-CAGE-CH-0230</strain>
    </source>
</reference>
<protein>
    <recommendedName>
        <fullName evidence="3">Protein kinase domain-containing protein</fullName>
    </recommendedName>
</protein>
<evidence type="ECO:0008006" key="3">
    <source>
        <dbReference type="Google" id="ProtNLM"/>
    </source>
</evidence>
<accession>A0A9P8YHJ8</accession>
<keyword evidence="2" id="KW-1185">Reference proteome</keyword>
<proteinExistence type="predicted"/>
<dbReference type="GeneID" id="70192905"/>
<evidence type="ECO:0000313" key="1">
    <source>
        <dbReference type="EMBL" id="KAH7038280.1"/>
    </source>
</evidence>
<dbReference type="RefSeq" id="XP_046017401.1">
    <property type="nucleotide sequence ID" value="XM_046163359.1"/>
</dbReference>
<dbReference type="EMBL" id="JAGTJQ010000002">
    <property type="protein sequence ID" value="KAH7038280.1"/>
    <property type="molecule type" value="Genomic_DNA"/>
</dbReference>
<name>A0A9P8YHJ8_9PEZI</name>
<dbReference type="Gene3D" id="1.10.510.10">
    <property type="entry name" value="Transferase(Phosphotransferase) domain 1"/>
    <property type="match status" value="1"/>
</dbReference>
<organism evidence="1 2">
    <name type="scientific">Microdochium trichocladiopsis</name>
    <dbReference type="NCBI Taxonomy" id="1682393"/>
    <lineage>
        <taxon>Eukaryota</taxon>
        <taxon>Fungi</taxon>
        <taxon>Dikarya</taxon>
        <taxon>Ascomycota</taxon>
        <taxon>Pezizomycotina</taxon>
        <taxon>Sordariomycetes</taxon>
        <taxon>Xylariomycetidae</taxon>
        <taxon>Xylariales</taxon>
        <taxon>Microdochiaceae</taxon>
        <taxon>Microdochium</taxon>
    </lineage>
</organism>
<dbReference type="OrthoDB" id="4267316at2759"/>
<sequence length="395" mass="45043">MSSSSEASVAHSINLLEGVPELPYVKGFKVQIQQHHAPDPYGAVIYEDHFVMGKKCLPETPLAEAVLRIPPREAPTGASPTDSRPGTAELEILEVIAGGDGNEAQVVRCKVYRRAIGSSRQRQAAFEAVAKIYDPLYYHLYRLDPHLDCCTMHKADTHYTSEVAAYEAFQNARFPTGGTFTPQYYGSWTFTLAHPRPKGFSAKAGEDQAAPLHRHVRLILIEYLDGCSLQDLMYDENYEYVETVRDTYHESYRLFVWAKILEAIVFVEDAGLVRNDDAPRNVMLVPRPKKFVPLSEQQQPRVVFIDYNLSTVVSKLAEPYRYPYTDTCHDLPDNPLQKWWTGGACDYRGWVPEWYETDEERRGEWLLQHFGREKLANYAPLYDNGALPPKVFETK</sequence>
<dbReference type="AlphaFoldDB" id="A0A9P8YHJ8"/>
<comment type="caution">
    <text evidence="1">The sequence shown here is derived from an EMBL/GenBank/DDBJ whole genome shotgun (WGS) entry which is preliminary data.</text>
</comment>
<gene>
    <name evidence="1" type="ORF">B0I36DRAFT_77716</name>
</gene>
<dbReference type="Proteomes" id="UP000756346">
    <property type="component" value="Unassembled WGS sequence"/>
</dbReference>